<organism evidence="2 3">
    <name type="scientific">Sporothrix schenckii 1099-18</name>
    <dbReference type="NCBI Taxonomy" id="1397361"/>
    <lineage>
        <taxon>Eukaryota</taxon>
        <taxon>Fungi</taxon>
        <taxon>Dikarya</taxon>
        <taxon>Ascomycota</taxon>
        <taxon>Pezizomycotina</taxon>
        <taxon>Sordariomycetes</taxon>
        <taxon>Sordariomycetidae</taxon>
        <taxon>Ophiostomatales</taxon>
        <taxon>Ophiostomataceae</taxon>
        <taxon>Sporothrix</taxon>
    </lineage>
</organism>
<dbReference type="KEGG" id="ssck:SPSK_05597"/>
<dbReference type="VEuPathDB" id="FungiDB:SPSK_05597"/>
<proteinExistence type="predicted"/>
<dbReference type="AlphaFoldDB" id="A0A0F2LXP2"/>
<feature type="compositionally biased region" description="Polar residues" evidence="1">
    <location>
        <begin position="72"/>
        <end position="90"/>
    </location>
</feature>
<reference evidence="2 3" key="2">
    <citation type="journal article" date="2015" name="Eukaryot. Cell">
        <title>Asexual propagation of a virulent clone complex in a human and feline outbreak of sporotrichosis.</title>
        <authorList>
            <person name="Teixeira Mde M."/>
            <person name="Rodrigues A.M."/>
            <person name="Tsui C.K."/>
            <person name="de Almeida L.G."/>
            <person name="Van Diepeningen A.D."/>
            <person name="van den Ende B.G."/>
            <person name="Fernandes G.F."/>
            <person name="Kano R."/>
            <person name="Hamelin R.C."/>
            <person name="Lopes-Bezerra L.M."/>
            <person name="Vasconcelos A.T."/>
            <person name="de Hoog S."/>
            <person name="de Camargo Z.P."/>
            <person name="Felipe M.S."/>
        </authorList>
    </citation>
    <scope>NUCLEOTIDE SEQUENCE [LARGE SCALE GENOMIC DNA]</scope>
    <source>
        <strain evidence="2 3">1099-18</strain>
    </source>
</reference>
<evidence type="ECO:0000313" key="2">
    <source>
        <dbReference type="EMBL" id="KJR80666.1"/>
    </source>
</evidence>
<feature type="compositionally biased region" description="Basic residues" evidence="1">
    <location>
        <begin position="128"/>
        <end position="139"/>
    </location>
</feature>
<feature type="region of interest" description="Disordered" evidence="1">
    <location>
        <begin position="1"/>
        <end position="139"/>
    </location>
</feature>
<dbReference type="Proteomes" id="UP000033710">
    <property type="component" value="Unassembled WGS sequence"/>
</dbReference>
<dbReference type="RefSeq" id="XP_016583342.1">
    <property type="nucleotide sequence ID" value="XM_016732340.1"/>
</dbReference>
<comment type="caution">
    <text evidence="2">The sequence shown here is derived from an EMBL/GenBank/DDBJ whole genome shotgun (WGS) entry which is preliminary data.</text>
</comment>
<evidence type="ECO:0000313" key="3">
    <source>
        <dbReference type="Proteomes" id="UP000033710"/>
    </source>
</evidence>
<sequence>MRGEKKVRKVSEREVVERREEWAQGERACTHSEREEKVVLGDTRPPSVSEDAEGGTEVQKANDEDEGKANDQRSQSVVQGKLQSERQAINSGPLGRSEAGSPVTEPNAACKTKMRNASGDSMQTRTQNMRRTKERGNGHAKGRIQLVCRGERVVRFVDNNGQFCGLLDEDVQ</sequence>
<feature type="compositionally biased region" description="Polar residues" evidence="1">
    <location>
        <begin position="118"/>
        <end position="127"/>
    </location>
</feature>
<dbReference type="GeneID" id="27667617"/>
<accession>A0A0F2LXP2</accession>
<name>A0A0F2LXP2_SPOSC</name>
<evidence type="ECO:0000256" key="1">
    <source>
        <dbReference type="SAM" id="MobiDB-lite"/>
    </source>
</evidence>
<gene>
    <name evidence="2" type="ORF">SPSK_05597</name>
</gene>
<protein>
    <submittedName>
        <fullName evidence="2">Uncharacterized protein</fullName>
    </submittedName>
</protein>
<dbReference type="EMBL" id="AXCR01000012">
    <property type="protein sequence ID" value="KJR80666.1"/>
    <property type="molecule type" value="Genomic_DNA"/>
</dbReference>
<reference evidence="2 3" key="1">
    <citation type="journal article" date="2014" name="BMC Genomics">
        <title>Comparative genomics of the major fungal agents of human and animal Sporotrichosis: Sporothrix schenckii and Sporothrix brasiliensis.</title>
        <authorList>
            <person name="Teixeira M.M."/>
            <person name="de Almeida L.G."/>
            <person name="Kubitschek-Barreira P."/>
            <person name="Alves F.L."/>
            <person name="Kioshima E.S."/>
            <person name="Abadio A.K."/>
            <person name="Fernandes L."/>
            <person name="Derengowski L.S."/>
            <person name="Ferreira K.S."/>
            <person name="Souza R.C."/>
            <person name="Ruiz J.C."/>
            <person name="de Andrade N.C."/>
            <person name="Paes H.C."/>
            <person name="Nicola A.M."/>
            <person name="Albuquerque P."/>
            <person name="Gerber A.L."/>
            <person name="Martins V.P."/>
            <person name="Peconick L.D."/>
            <person name="Neto A.V."/>
            <person name="Chaucanez C.B."/>
            <person name="Silva P.A."/>
            <person name="Cunha O.L."/>
            <person name="de Oliveira F.F."/>
            <person name="dos Santos T.C."/>
            <person name="Barros A.L."/>
            <person name="Soares M.A."/>
            <person name="de Oliveira L.M."/>
            <person name="Marini M.M."/>
            <person name="Villalobos-Duno H."/>
            <person name="Cunha M.M."/>
            <person name="de Hoog S."/>
            <person name="da Silveira J.F."/>
            <person name="Henrissat B."/>
            <person name="Nino-Vega G.A."/>
            <person name="Cisalpino P.S."/>
            <person name="Mora-Montes H.M."/>
            <person name="Almeida S.R."/>
            <person name="Stajich J.E."/>
            <person name="Lopes-Bezerra L.M."/>
            <person name="Vasconcelos A.T."/>
            <person name="Felipe M.S."/>
        </authorList>
    </citation>
    <scope>NUCLEOTIDE SEQUENCE [LARGE SCALE GENOMIC DNA]</scope>
    <source>
        <strain evidence="2 3">1099-18</strain>
    </source>
</reference>
<feature type="compositionally biased region" description="Basic and acidic residues" evidence="1">
    <location>
        <begin position="1"/>
        <end position="39"/>
    </location>
</feature>